<proteinExistence type="inferred from homology"/>
<protein>
    <submittedName>
        <fullName evidence="2">Glucokinase</fullName>
    </submittedName>
</protein>
<evidence type="ECO:0000313" key="2">
    <source>
        <dbReference type="EMBL" id="SDH99370.1"/>
    </source>
</evidence>
<dbReference type="CDD" id="cd23763">
    <property type="entry name" value="ASKHA_ATPase_ROK"/>
    <property type="match status" value="1"/>
</dbReference>
<dbReference type="SUPFAM" id="SSF53067">
    <property type="entry name" value="Actin-like ATPase domain"/>
    <property type="match status" value="1"/>
</dbReference>
<evidence type="ECO:0000313" key="3">
    <source>
        <dbReference type="Proteomes" id="UP000198822"/>
    </source>
</evidence>
<dbReference type="InterPro" id="IPR000600">
    <property type="entry name" value="ROK"/>
</dbReference>
<dbReference type="EMBL" id="LT629695">
    <property type="protein sequence ID" value="SDH99370.1"/>
    <property type="molecule type" value="Genomic_DNA"/>
</dbReference>
<keyword evidence="2" id="KW-0808">Transferase</keyword>
<dbReference type="Proteomes" id="UP000198822">
    <property type="component" value="Chromosome I"/>
</dbReference>
<dbReference type="InterPro" id="IPR043129">
    <property type="entry name" value="ATPase_NBD"/>
</dbReference>
<evidence type="ECO:0000256" key="1">
    <source>
        <dbReference type="ARBA" id="ARBA00006479"/>
    </source>
</evidence>
<dbReference type="PANTHER" id="PTHR18964">
    <property type="entry name" value="ROK (REPRESSOR, ORF, KINASE) FAMILY"/>
    <property type="match status" value="1"/>
</dbReference>
<organism evidence="2 3">
    <name type="scientific">Agrococcus jejuensis</name>
    <dbReference type="NCBI Taxonomy" id="399736"/>
    <lineage>
        <taxon>Bacteria</taxon>
        <taxon>Bacillati</taxon>
        <taxon>Actinomycetota</taxon>
        <taxon>Actinomycetes</taxon>
        <taxon>Micrococcales</taxon>
        <taxon>Microbacteriaceae</taxon>
        <taxon>Agrococcus</taxon>
    </lineage>
</organism>
<dbReference type="Gene3D" id="3.30.420.40">
    <property type="match status" value="2"/>
</dbReference>
<dbReference type="GO" id="GO:0016301">
    <property type="term" value="F:kinase activity"/>
    <property type="evidence" value="ECO:0007669"/>
    <property type="project" value="UniProtKB-KW"/>
</dbReference>
<name>A0A1G8GYQ5_9MICO</name>
<sequence>MTQQQVVPVLEIGGTHVTAALVDLASHGVLAEHRGHPDAQGSADALLSGWIETARLLGDVEGDWVVAMPGPFDYDAGIGRFRDVGKFDSLDGVDVGAALREALGADVRFVNDADAYGLGEWFAGAGEGSSRAVVLTLGTGLGSAFVADGAPVSSGDSVPLDGEIHFEELRGLPIEDVVSRRALMAAGLAATGVERDVHELAIAARAGEPAAAAVLAAGFSAVGEVIRPWLDRFGAEVLVIGGSMSRSWDLVEPAVLAGLDGWAGRLERAALGDTAPLLGAAWFGRGSRVV</sequence>
<dbReference type="AlphaFoldDB" id="A0A1G8GYQ5"/>
<dbReference type="RefSeq" id="WP_172802221.1">
    <property type="nucleotide sequence ID" value="NZ_LT629695.1"/>
</dbReference>
<reference evidence="3" key="1">
    <citation type="submission" date="2016-10" db="EMBL/GenBank/DDBJ databases">
        <authorList>
            <person name="Varghese N."/>
            <person name="Submissions S."/>
        </authorList>
    </citation>
    <scope>NUCLEOTIDE SEQUENCE [LARGE SCALE GENOMIC DNA]</scope>
    <source>
        <strain evidence="3">DSM 22002</strain>
    </source>
</reference>
<gene>
    <name evidence="2" type="ORF">SAMN04489720_3125</name>
</gene>
<keyword evidence="3" id="KW-1185">Reference proteome</keyword>
<dbReference type="PANTHER" id="PTHR18964:SF169">
    <property type="entry name" value="N-ACETYLMANNOSAMINE KINASE"/>
    <property type="match status" value="1"/>
</dbReference>
<keyword evidence="2" id="KW-0418">Kinase</keyword>
<dbReference type="Pfam" id="PF00480">
    <property type="entry name" value="ROK"/>
    <property type="match status" value="1"/>
</dbReference>
<comment type="similarity">
    <text evidence="1">Belongs to the ROK (NagC/XylR) family.</text>
</comment>
<accession>A0A1G8GYQ5</accession>
<dbReference type="STRING" id="399736.SAMN04489720_3125"/>